<proteinExistence type="predicted"/>
<evidence type="ECO:0000313" key="1">
    <source>
        <dbReference type="EMBL" id="KAK7249068.1"/>
    </source>
</evidence>
<organism evidence="1 2">
    <name type="scientific">Aureococcus anophagefferens</name>
    <name type="common">Harmful bloom alga</name>
    <dbReference type="NCBI Taxonomy" id="44056"/>
    <lineage>
        <taxon>Eukaryota</taxon>
        <taxon>Sar</taxon>
        <taxon>Stramenopiles</taxon>
        <taxon>Ochrophyta</taxon>
        <taxon>Pelagophyceae</taxon>
        <taxon>Pelagomonadales</taxon>
        <taxon>Pelagomonadaceae</taxon>
        <taxon>Aureococcus</taxon>
    </lineage>
</organism>
<protein>
    <submittedName>
        <fullName evidence="1">Uncharacterized protein</fullName>
    </submittedName>
</protein>
<dbReference type="InterPro" id="IPR010262">
    <property type="entry name" value="Arylsulfotransferase_bact"/>
</dbReference>
<gene>
    <name evidence="1" type="ORF">SO694_00044129</name>
</gene>
<dbReference type="Pfam" id="PF05935">
    <property type="entry name" value="Arylsulfotrans"/>
    <property type="match status" value="1"/>
</dbReference>
<name>A0ABR1G7D1_AURAN</name>
<sequence>MATTEAATLRPAAAGVVDAPRRTSRARAGVAALSAFCAVVVGARLGGVASPLLRGGAPTNLGGIAPGASKLDYTLTYSDFLEFEGVRAFLKSQGVDKDDWSTFDDLEKYVPREVTFEVAHDKVEGAIGVGALEGYVFTSLVYHYDGAFTASYLVVVDYYGKLVQVSPTYGETMIDKGYTASKGVEDMVYQVLGLKMFNNTHVLLSLGESGGTSGPRALWHWRADAYVTLCGGKTNDAHDIQWAYEEAAVWQVDGTTKVEEASAATGRILDHFAEVRVQDPNHLQATEEDTKFYISSRQTNAIIKMNADGAVEWTLGGEYGDYKIEDYDGTIYRAGEVVWSGQHNAEYFGDDEFCMFDNQEETSNLYAQSRLLCVKLVDDGDSKKGVVTFSYFMGAYTPHFGDNDRLPTGNQLGVHWPYYVETDDEYDVRAVEVERDSGDLAWEMKVLGPKCDAAKRCDHAEVGWYAYSIERVYGVPLLWDLECSDATLSFKTVNNFKQMNEFKGYYSVAAAVTGDDDAASVDGHFDFAAHWRETAVDVDVPAKTSRVQLTVTNQFGDETAAHVDCR</sequence>
<comment type="caution">
    <text evidence="1">The sequence shown here is derived from an EMBL/GenBank/DDBJ whole genome shotgun (WGS) entry which is preliminary data.</text>
</comment>
<keyword evidence="2" id="KW-1185">Reference proteome</keyword>
<accession>A0ABR1G7D1</accession>
<dbReference type="Proteomes" id="UP001363151">
    <property type="component" value="Unassembled WGS sequence"/>
</dbReference>
<reference evidence="1 2" key="1">
    <citation type="submission" date="2024-03" db="EMBL/GenBank/DDBJ databases">
        <title>Aureococcus anophagefferens CCMP1851 and Kratosvirus quantuckense: Draft genome of a second virus-susceptible host strain in the model system.</title>
        <authorList>
            <person name="Chase E."/>
            <person name="Truchon A.R."/>
            <person name="Schepens W."/>
            <person name="Wilhelm S.W."/>
        </authorList>
    </citation>
    <scope>NUCLEOTIDE SEQUENCE [LARGE SCALE GENOMIC DNA]</scope>
    <source>
        <strain evidence="1 2">CCMP1851</strain>
    </source>
</reference>
<evidence type="ECO:0000313" key="2">
    <source>
        <dbReference type="Proteomes" id="UP001363151"/>
    </source>
</evidence>
<dbReference type="EMBL" id="JBBJCI010000083">
    <property type="protein sequence ID" value="KAK7249068.1"/>
    <property type="molecule type" value="Genomic_DNA"/>
</dbReference>